<accession>A0A927CMQ0</accession>
<dbReference type="SUPFAM" id="SSF52172">
    <property type="entry name" value="CheY-like"/>
    <property type="match status" value="1"/>
</dbReference>
<dbReference type="RefSeq" id="WP_190864139.1">
    <property type="nucleotide sequence ID" value="NZ_JACXIY010000024.1"/>
</dbReference>
<comment type="subcellular location">
    <subcellularLocation>
        <location evidence="1">Cytoplasm</location>
    </subcellularLocation>
</comment>
<comment type="caution">
    <text evidence="11">The sequence shown here is derived from an EMBL/GenBank/DDBJ whole genome shotgun (WGS) entry which is preliminary data.</text>
</comment>
<evidence type="ECO:0000256" key="4">
    <source>
        <dbReference type="ARBA" id="ARBA00023012"/>
    </source>
</evidence>
<keyword evidence="3 8" id="KW-0597">Phosphoprotein</keyword>
<sequence>MYRVLIVDDEPEIRQGLRLKVDWEGLGFRIAGEASNGVEALERLAAEAIDIVVTDMNMPVMDGTSFLDACHEQYPHLRLIVITGYEDFHYAKAAIRNHARDYLLKPVARDELTGALTKVGQELDKERLDRDQAAMTEWRLSQYYKEMKEHFLVRIVKEEPQRDNVVMERARLFELDGWDGRAVRFMTAGLTARRAESVDPERSPDRFRLPFEMMARECAEGHRGSIQTFRDPNYPGLMHFALLEEEGLRAAFAEALHRHVTAFMNFEIRASAGQPVRGFKQWKEGYMASLLAWNVPGGKEAGDAKGPAGQALPEDAIKVIERYLARGELASLEEAIRQELQEASASQPVFVKAIFQLYLMLEPIAQELRITLGSGEQLWLRPEMTLSLDTVEKAVRFLMGIAAKIERKRQIDNEEADPSLVAAAQQFIDEHYMDDLNLTMIAEKYNYNASYFSEMFKAKAGKTFIQYLNEVRIGHAVRLLKQTTLNLWDIAELTGFSNASYFSSRFKRMYGMTPSEFRLRPSEKIDSEHPKN</sequence>
<dbReference type="PANTHER" id="PTHR42713">
    <property type="entry name" value="HISTIDINE KINASE-RELATED"/>
    <property type="match status" value="1"/>
</dbReference>
<dbReference type="Pfam" id="PF12833">
    <property type="entry name" value="HTH_18"/>
    <property type="match status" value="1"/>
</dbReference>
<dbReference type="EMBL" id="JACXIY010000024">
    <property type="protein sequence ID" value="MBD2870854.1"/>
    <property type="molecule type" value="Genomic_DNA"/>
</dbReference>
<dbReference type="InterPro" id="IPR009057">
    <property type="entry name" value="Homeodomain-like_sf"/>
</dbReference>
<evidence type="ECO:0000313" key="11">
    <source>
        <dbReference type="EMBL" id="MBD2870854.1"/>
    </source>
</evidence>
<dbReference type="PRINTS" id="PR00032">
    <property type="entry name" value="HTHARAC"/>
</dbReference>
<dbReference type="Gene3D" id="1.10.10.60">
    <property type="entry name" value="Homeodomain-like"/>
    <property type="match status" value="2"/>
</dbReference>
<evidence type="ECO:0000256" key="6">
    <source>
        <dbReference type="ARBA" id="ARBA00023125"/>
    </source>
</evidence>
<dbReference type="GO" id="GO:0043565">
    <property type="term" value="F:sequence-specific DNA binding"/>
    <property type="evidence" value="ECO:0007669"/>
    <property type="project" value="InterPro"/>
</dbReference>
<proteinExistence type="predicted"/>
<evidence type="ECO:0000256" key="7">
    <source>
        <dbReference type="ARBA" id="ARBA00023163"/>
    </source>
</evidence>
<feature type="domain" description="HTH araC/xylS-type" evidence="9">
    <location>
        <begin position="422"/>
        <end position="520"/>
    </location>
</feature>
<dbReference type="PROSITE" id="PS01124">
    <property type="entry name" value="HTH_ARAC_FAMILY_2"/>
    <property type="match status" value="1"/>
</dbReference>
<keyword evidence="5" id="KW-0805">Transcription regulation</keyword>
<evidence type="ECO:0000259" key="10">
    <source>
        <dbReference type="PROSITE" id="PS50110"/>
    </source>
</evidence>
<dbReference type="CDD" id="cd17536">
    <property type="entry name" value="REC_YesN-like"/>
    <property type="match status" value="1"/>
</dbReference>
<dbReference type="Proteomes" id="UP000632125">
    <property type="component" value="Unassembled WGS sequence"/>
</dbReference>
<dbReference type="Gene3D" id="3.40.50.2300">
    <property type="match status" value="1"/>
</dbReference>
<dbReference type="InterPro" id="IPR020449">
    <property type="entry name" value="Tscrpt_reg_AraC-type_HTH"/>
</dbReference>
<keyword evidence="6" id="KW-0238">DNA-binding</keyword>
<dbReference type="InterPro" id="IPR018060">
    <property type="entry name" value="HTH_AraC"/>
</dbReference>
<feature type="modified residue" description="4-aspartylphosphate" evidence="8">
    <location>
        <position position="55"/>
    </location>
</feature>
<keyword evidence="2" id="KW-0963">Cytoplasm</keyword>
<evidence type="ECO:0000256" key="3">
    <source>
        <dbReference type="ARBA" id="ARBA00022553"/>
    </source>
</evidence>
<dbReference type="InterPro" id="IPR001789">
    <property type="entry name" value="Sig_transdc_resp-reg_receiver"/>
</dbReference>
<evidence type="ECO:0000256" key="1">
    <source>
        <dbReference type="ARBA" id="ARBA00004496"/>
    </source>
</evidence>
<evidence type="ECO:0000313" key="12">
    <source>
        <dbReference type="Proteomes" id="UP000632125"/>
    </source>
</evidence>
<feature type="domain" description="Response regulatory" evidence="10">
    <location>
        <begin position="3"/>
        <end position="120"/>
    </location>
</feature>
<dbReference type="Pfam" id="PF00072">
    <property type="entry name" value="Response_reg"/>
    <property type="match status" value="1"/>
</dbReference>
<dbReference type="PROSITE" id="PS00041">
    <property type="entry name" value="HTH_ARAC_FAMILY_1"/>
    <property type="match status" value="1"/>
</dbReference>
<dbReference type="InterPro" id="IPR011006">
    <property type="entry name" value="CheY-like_superfamily"/>
</dbReference>
<evidence type="ECO:0000256" key="5">
    <source>
        <dbReference type="ARBA" id="ARBA00023015"/>
    </source>
</evidence>
<dbReference type="GO" id="GO:0003700">
    <property type="term" value="F:DNA-binding transcription factor activity"/>
    <property type="evidence" value="ECO:0007669"/>
    <property type="project" value="InterPro"/>
</dbReference>
<keyword evidence="4" id="KW-0902">Two-component regulatory system</keyword>
<evidence type="ECO:0000256" key="2">
    <source>
        <dbReference type="ARBA" id="ARBA00022490"/>
    </source>
</evidence>
<dbReference type="PROSITE" id="PS50110">
    <property type="entry name" value="RESPONSE_REGULATORY"/>
    <property type="match status" value="1"/>
</dbReference>
<organism evidence="11 12">
    <name type="scientific">Paenibacillus arenilitoris</name>
    <dbReference type="NCBI Taxonomy" id="2772299"/>
    <lineage>
        <taxon>Bacteria</taxon>
        <taxon>Bacillati</taxon>
        <taxon>Bacillota</taxon>
        <taxon>Bacilli</taxon>
        <taxon>Bacillales</taxon>
        <taxon>Paenibacillaceae</taxon>
        <taxon>Paenibacillus</taxon>
    </lineage>
</organism>
<dbReference type="SMART" id="SM00448">
    <property type="entry name" value="REC"/>
    <property type="match status" value="1"/>
</dbReference>
<protein>
    <submittedName>
        <fullName evidence="11">Response regulator</fullName>
    </submittedName>
</protein>
<evidence type="ECO:0000256" key="8">
    <source>
        <dbReference type="PROSITE-ProRule" id="PRU00169"/>
    </source>
</evidence>
<evidence type="ECO:0000259" key="9">
    <source>
        <dbReference type="PROSITE" id="PS01124"/>
    </source>
</evidence>
<reference evidence="11" key="1">
    <citation type="submission" date="2020-09" db="EMBL/GenBank/DDBJ databases">
        <title>A novel bacterium of genus Paenibacillus, isolated from South China Sea.</title>
        <authorList>
            <person name="Huang H."/>
            <person name="Mo K."/>
            <person name="Hu Y."/>
        </authorList>
    </citation>
    <scope>NUCLEOTIDE SEQUENCE</scope>
    <source>
        <strain evidence="11">IB182493</strain>
    </source>
</reference>
<dbReference type="GO" id="GO:0000160">
    <property type="term" value="P:phosphorelay signal transduction system"/>
    <property type="evidence" value="ECO:0007669"/>
    <property type="project" value="UniProtKB-KW"/>
</dbReference>
<keyword evidence="7" id="KW-0804">Transcription</keyword>
<dbReference type="GO" id="GO:0005737">
    <property type="term" value="C:cytoplasm"/>
    <property type="evidence" value="ECO:0007669"/>
    <property type="project" value="UniProtKB-SubCell"/>
</dbReference>
<dbReference type="SMART" id="SM00342">
    <property type="entry name" value="HTH_ARAC"/>
    <property type="match status" value="1"/>
</dbReference>
<name>A0A927CMQ0_9BACL</name>
<dbReference type="PANTHER" id="PTHR42713:SF3">
    <property type="entry name" value="TRANSCRIPTIONAL REGULATORY PROTEIN HPTR"/>
    <property type="match status" value="1"/>
</dbReference>
<keyword evidence="12" id="KW-1185">Reference proteome</keyword>
<dbReference type="AlphaFoldDB" id="A0A927CMQ0"/>
<dbReference type="InterPro" id="IPR018062">
    <property type="entry name" value="HTH_AraC-typ_CS"/>
</dbReference>
<gene>
    <name evidence="11" type="ORF">IDH41_19915</name>
</gene>
<dbReference type="SUPFAM" id="SSF46689">
    <property type="entry name" value="Homeodomain-like"/>
    <property type="match status" value="2"/>
</dbReference>
<dbReference type="InterPro" id="IPR051552">
    <property type="entry name" value="HptR"/>
</dbReference>